<evidence type="ECO:0000256" key="1">
    <source>
        <dbReference type="SAM" id="MobiDB-lite"/>
    </source>
</evidence>
<dbReference type="EMBL" id="UYRR01034746">
    <property type="protein sequence ID" value="VDK62080.1"/>
    <property type="molecule type" value="Genomic_DNA"/>
</dbReference>
<gene>
    <name evidence="2" type="ORF">ASIM_LOCUS17915</name>
</gene>
<dbReference type="AlphaFoldDB" id="A0A3P6S3J0"/>
<proteinExistence type="predicted"/>
<reference evidence="2 3" key="1">
    <citation type="submission" date="2018-11" db="EMBL/GenBank/DDBJ databases">
        <authorList>
            <consortium name="Pathogen Informatics"/>
        </authorList>
    </citation>
    <scope>NUCLEOTIDE SEQUENCE [LARGE SCALE GENOMIC DNA]</scope>
</reference>
<evidence type="ECO:0000313" key="2">
    <source>
        <dbReference type="EMBL" id="VDK62080.1"/>
    </source>
</evidence>
<dbReference type="Proteomes" id="UP000267096">
    <property type="component" value="Unassembled WGS sequence"/>
</dbReference>
<sequence>MQQPSPIPNGSYNSPGSVGPPQGASKKSKQGSRPASRDHVMYPPPPQSAGAAAAGQGGPPPQMQPMQNPAIMGLRMDGPPASPASPAHGWYNSQRLISPSMSSNHTGYPSFGYDNNDTKGYKELLYNMHPEDSPNGSNHYLKANRMAAVNDANQGCVNSARCVSFPSTSSGFIQPATVSADEVSSDSNSSAHNRPTITYAPNNLMVTSSQTNMQNSAGEWFATPRSAASLSCIDNKTERISPQYVQQHAVISPYYRNMSLSNSSFKPVKSNSFDSSSNSDELKLLASDKISSSTSRISDNPNHNAASLYQTAVSDHRRFSLPHQYPSQSVLNVNCQQQNPSAFNPKSGIEYHR</sequence>
<keyword evidence="3" id="KW-1185">Reference proteome</keyword>
<protein>
    <submittedName>
        <fullName evidence="2">Uncharacterized protein</fullName>
    </submittedName>
</protein>
<name>A0A3P6S3J0_ANISI</name>
<feature type="region of interest" description="Disordered" evidence="1">
    <location>
        <begin position="1"/>
        <end position="85"/>
    </location>
</feature>
<feature type="compositionally biased region" description="Polar residues" evidence="1">
    <location>
        <begin position="1"/>
        <end position="16"/>
    </location>
</feature>
<accession>A0A3P6S3J0</accession>
<evidence type="ECO:0000313" key="3">
    <source>
        <dbReference type="Proteomes" id="UP000267096"/>
    </source>
</evidence>
<organism evidence="2 3">
    <name type="scientific">Anisakis simplex</name>
    <name type="common">Herring worm</name>
    <dbReference type="NCBI Taxonomy" id="6269"/>
    <lineage>
        <taxon>Eukaryota</taxon>
        <taxon>Metazoa</taxon>
        <taxon>Ecdysozoa</taxon>
        <taxon>Nematoda</taxon>
        <taxon>Chromadorea</taxon>
        <taxon>Rhabditida</taxon>
        <taxon>Spirurina</taxon>
        <taxon>Ascaridomorpha</taxon>
        <taxon>Ascaridoidea</taxon>
        <taxon>Anisakidae</taxon>
        <taxon>Anisakis</taxon>
        <taxon>Anisakis simplex complex</taxon>
    </lineage>
</organism>